<dbReference type="NCBIfam" id="NF004051">
    <property type="entry name" value="PRK05571.1"/>
    <property type="match status" value="1"/>
</dbReference>
<dbReference type="SUPFAM" id="SSF89623">
    <property type="entry name" value="Ribose/Galactose isomerase RpiB/AlsB"/>
    <property type="match status" value="1"/>
</dbReference>
<dbReference type="InterPro" id="IPR036569">
    <property type="entry name" value="RpiB_LacA_LacB_sf"/>
</dbReference>
<dbReference type="InterPro" id="IPR003500">
    <property type="entry name" value="RpiB_LacA_LacB"/>
</dbReference>
<dbReference type="PANTHER" id="PTHR41317">
    <property type="entry name" value="PD-(D_E)XK NUCLEASE FAMILY TRANSPOSASE"/>
    <property type="match status" value="1"/>
</dbReference>
<comment type="caution">
    <text evidence="1">The sequence shown here is derived from an EMBL/GenBank/DDBJ whole genome shotgun (WGS) entry which is preliminary data.</text>
</comment>
<dbReference type="AlphaFoldDB" id="A0A9Q0N6Y3"/>
<keyword evidence="1" id="KW-0413">Isomerase</keyword>
<dbReference type="EMBL" id="WJQU01000001">
    <property type="protein sequence ID" value="KAJ6644822.1"/>
    <property type="molecule type" value="Genomic_DNA"/>
</dbReference>
<dbReference type="NCBIfam" id="TIGR01784">
    <property type="entry name" value="T_den_put_tspse"/>
    <property type="match status" value="1"/>
</dbReference>
<proteinExistence type="predicted"/>
<keyword evidence="2" id="KW-1185">Reference proteome</keyword>
<reference evidence="1" key="1">
    <citation type="submission" date="2022-07" db="EMBL/GenBank/DDBJ databases">
        <authorList>
            <person name="Trinca V."/>
            <person name="Uliana J.V.C."/>
            <person name="Torres T.T."/>
            <person name="Ward R.J."/>
            <person name="Monesi N."/>
        </authorList>
    </citation>
    <scope>NUCLEOTIDE SEQUENCE</scope>
    <source>
        <strain evidence="1">HSMRA1968</strain>
        <tissue evidence="1">Whole embryos</tissue>
    </source>
</reference>
<dbReference type="NCBIfam" id="TIGR00689">
    <property type="entry name" value="rpiB_lacA_lacB"/>
    <property type="match status" value="1"/>
</dbReference>
<evidence type="ECO:0000313" key="1">
    <source>
        <dbReference type="EMBL" id="KAJ6644822.1"/>
    </source>
</evidence>
<dbReference type="Proteomes" id="UP001151699">
    <property type="component" value="Chromosome A"/>
</dbReference>
<dbReference type="GO" id="GO:0016853">
    <property type="term" value="F:isomerase activity"/>
    <property type="evidence" value="ECO:0007669"/>
    <property type="project" value="UniProtKB-KW"/>
</dbReference>
<gene>
    <name evidence="1" type="ORF">Bhyg_00017</name>
</gene>
<dbReference type="OrthoDB" id="6427855at2759"/>
<dbReference type="InterPro" id="IPR010106">
    <property type="entry name" value="RpnA"/>
</dbReference>
<dbReference type="Pfam" id="PF12784">
    <property type="entry name" value="PDDEXK_2"/>
    <property type="match status" value="1"/>
</dbReference>
<organism evidence="1 2">
    <name type="scientific">Pseudolycoriella hygida</name>
    <dbReference type="NCBI Taxonomy" id="35572"/>
    <lineage>
        <taxon>Eukaryota</taxon>
        <taxon>Metazoa</taxon>
        <taxon>Ecdysozoa</taxon>
        <taxon>Arthropoda</taxon>
        <taxon>Hexapoda</taxon>
        <taxon>Insecta</taxon>
        <taxon>Pterygota</taxon>
        <taxon>Neoptera</taxon>
        <taxon>Endopterygota</taxon>
        <taxon>Diptera</taxon>
        <taxon>Nematocera</taxon>
        <taxon>Sciaroidea</taxon>
        <taxon>Sciaridae</taxon>
        <taxon>Pseudolycoriella</taxon>
    </lineage>
</organism>
<protein>
    <submittedName>
        <fullName evidence="1">Sugar phosphate isomerase</fullName>
    </submittedName>
</protein>
<name>A0A9Q0N6Y3_9DIPT</name>
<dbReference type="PANTHER" id="PTHR41317:SF1">
    <property type="entry name" value="PD-(D_E)XK NUCLEASE FAMILY TRANSPOSASE"/>
    <property type="match status" value="1"/>
</dbReference>
<dbReference type="Gene3D" id="3.40.1400.10">
    <property type="entry name" value="Sugar-phosphate isomerase, RpiB/LacA/LacB"/>
    <property type="match status" value="1"/>
</dbReference>
<accession>A0A9Q0N6Y3</accession>
<dbReference type="GO" id="GO:0005975">
    <property type="term" value="P:carbohydrate metabolic process"/>
    <property type="evidence" value="ECO:0007669"/>
    <property type="project" value="InterPro"/>
</dbReference>
<evidence type="ECO:0000313" key="2">
    <source>
        <dbReference type="Proteomes" id="UP001151699"/>
    </source>
</evidence>
<sequence>MKTYDILIASDHSGYLLKGKIINYLLSKNITVLDQGTNNQSVVDYPDYSKKVVEGILEKVAPFGILICGTGIGMSIAANRTTGIRAALCADLFMVERARAHNDANILVLGTKIPDEKLAYEMIFGTEKNKDILIHFLNDILGYKQEEEIAEITFLKTIQDPEIAAYKQSIVDVLCKDKHGTQFIVEMQISKHKGFEKRAQFYAAKAYSQQIIKEDEDHKKMAVYAKLKGVIFLAIADFIMFPEKKEWKSSHRLLDTKTYANDLKDFSFIFMELAKFNKTIKELENIQAKWAYFFKHAHESTLEQMEHLIGRDIIIKKAFQAIDQASWSEEELRTYEKLVKTELDNLAKSQISPN</sequence>